<sequence length="54" mass="6253">NAFRTAVEENLWKQFTNPNAGHEKTAFPKAQGDQEKAMTERSPRQTGVYHKFQM</sequence>
<dbReference type="EMBL" id="MSFN02000005">
    <property type="protein sequence ID" value="PTU19931.1"/>
    <property type="molecule type" value="Genomic_DNA"/>
</dbReference>
<dbReference type="OrthoDB" id="2787676at2759"/>
<feature type="non-terminal residue" evidence="2">
    <location>
        <position position="1"/>
    </location>
</feature>
<proteinExistence type="predicted"/>
<name>A0A2T5LUG8_9EURO</name>
<dbReference type="GeneID" id="63810821"/>
<gene>
    <name evidence="2" type="ORF">P175DRAFT_0439052</name>
</gene>
<organism evidence="2 3">
    <name type="scientific">Aspergillus ochraceoroseus IBT 24754</name>
    <dbReference type="NCBI Taxonomy" id="1392256"/>
    <lineage>
        <taxon>Eukaryota</taxon>
        <taxon>Fungi</taxon>
        <taxon>Dikarya</taxon>
        <taxon>Ascomycota</taxon>
        <taxon>Pezizomycotina</taxon>
        <taxon>Eurotiomycetes</taxon>
        <taxon>Eurotiomycetidae</taxon>
        <taxon>Eurotiales</taxon>
        <taxon>Aspergillaceae</taxon>
        <taxon>Aspergillus</taxon>
        <taxon>Aspergillus subgen. Nidulantes</taxon>
    </lineage>
</organism>
<dbReference type="VEuPathDB" id="FungiDB:P175DRAFT_0439052"/>
<dbReference type="RefSeq" id="XP_040751323.1">
    <property type="nucleotide sequence ID" value="XM_040893939.1"/>
</dbReference>
<dbReference type="Proteomes" id="UP000244073">
    <property type="component" value="Unassembled WGS sequence"/>
</dbReference>
<feature type="compositionally biased region" description="Basic and acidic residues" evidence="1">
    <location>
        <begin position="21"/>
        <end position="43"/>
    </location>
</feature>
<accession>A0A2T5LUG8</accession>
<evidence type="ECO:0000256" key="1">
    <source>
        <dbReference type="SAM" id="MobiDB-lite"/>
    </source>
</evidence>
<protein>
    <submittedName>
        <fullName evidence="2">Uncharacterized protein</fullName>
    </submittedName>
</protein>
<dbReference type="AlphaFoldDB" id="A0A2T5LUG8"/>
<evidence type="ECO:0000313" key="2">
    <source>
        <dbReference type="EMBL" id="PTU19931.1"/>
    </source>
</evidence>
<comment type="caution">
    <text evidence="2">The sequence shown here is derived from an EMBL/GenBank/DDBJ whole genome shotgun (WGS) entry which is preliminary data.</text>
</comment>
<evidence type="ECO:0000313" key="3">
    <source>
        <dbReference type="Proteomes" id="UP000244073"/>
    </source>
</evidence>
<feature type="region of interest" description="Disordered" evidence="1">
    <location>
        <begin position="17"/>
        <end position="54"/>
    </location>
</feature>
<reference evidence="2 3" key="1">
    <citation type="journal article" date="2018" name="Proc. Natl. Acad. Sci. U.S.A.">
        <title>Linking secondary metabolites to gene clusters through genome sequencing of six diverse Aspergillus species.</title>
        <authorList>
            <person name="Kaerboelling I."/>
            <person name="Vesth T.C."/>
            <person name="Frisvad J.C."/>
            <person name="Nybo J.L."/>
            <person name="Theobald S."/>
            <person name="Kuo A."/>
            <person name="Bowyer P."/>
            <person name="Matsuda Y."/>
            <person name="Mondo S."/>
            <person name="Lyhne E.K."/>
            <person name="Kogle M.E."/>
            <person name="Clum A."/>
            <person name="Lipzen A."/>
            <person name="Salamov A."/>
            <person name="Ngan C.Y."/>
            <person name="Daum C."/>
            <person name="Chiniquy J."/>
            <person name="Barry K."/>
            <person name="LaButti K."/>
            <person name="Haridas S."/>
            <person name="Simmons B.A."/>
            <person name="Magnuson J.K."/>
            <person name="Mortensen U.H."/>
            <person name="Larsen T.O."/>
            <person name="Grigoriev I.V."/>
            <person name="Baker S.E."/>
            <person name="Andersen M.R."/>
        </authorList>
    </citation>
    <scope>NUCLEOTIDE SEQUENCE [LARGE SCALE GENOMIC DNA]</scope>
    <source>
        <strain evidence="2 3">IBT 24754</strain>
    </source>
</reference>